<dbReference type="PANTHER" id="PTHR43867">
    <property type="entry name" value="CELLULOSE SYNTHASE CATALYTIC SUBUNIT A [UDP-FORMING]"/>
    <property type="match status" value="1"/>
</dbReference>
<keyword evidence="3" id="KW-0808">Transferase</keyword>
<feature type="transmembrane region" description="Helical" evidence="8">
    <location>
        <begin position="1103"/>
        <end position="1122"/>
    </location>
</feature>
<evidence type="ECO:0000313" key="9">
    <source>
        <dbReference type="EMBL" id="KAG0662405.1"/>
    </source>
</evidence>
<feature type="region of interest" description="Disordered" evidence="7">
    <location>
        <begin position="658"/>
        <end position="691"/>
    </location>
</feature>
<dbReference type="InterPro" id="IPR029044">
    <property type="entry name" value="Nucleotide-diphossugar_trans"/>
</dbReference>
<dbReference type="EMBL" id="PUHQ01000027">
    <property type="protein sequence ID" value="KAG0662405.1"/>
    <property type="molecule type" value="Genomic_DNA"/>
</dbReference>
<dbReference type="SUPFAM" id="SSF53448">
    <property type="entry name" value="Nucleotide-diphospho-sugar transferases"/>
    <property type="match status" value="1"/>
</dbReference>
<feature type="transmembrane region" description="Helical" evidence="8">
    <location>
        <begin position="866"/>
        <end position="886"/>
    </location>
</feature>
<evidence type="ECO:0000256" key="8">
    <source>
        <dbReference type="SAM" id="Phobius"/>
    </source>
</evidence>
<feature type="region of interest" description="Disordered" evidence="7">
    <location>
        <begin position="429"/>
        <end position="454"/>
    </location>
</feature>
<proteinExistence type="predicted"/>
<feature type="compositionally biased region" description="Polar residues" evidence="7">
    <location>
        <begin position="108"/>
        <end position="120"/>
    </location>
</feature>
<evidence type="ECO:0000313" key="10">
    <source>
        <dbReference type="Proteomes" id="UP000777482"/>
    </source>
</evidence>
<keyword evidence="6 8" id="KW-0472">Membrane</keyword>
<organism evidence="9 10">
    <name type="scientific">Rhodotorula mucilaginosa</name>
    <name type="common">Yeast</name>
    <name type="synonym">Rhodotorula rubra</name>
    <dbReference type="NCBI Taxonomy" id="5537"/>
    <lineage>
        <taxon>Eukaryota</taxon>
        <taxon>Fungi</taxon>
        <taxon>Dikarya</taxon>
        <taxon>Basidiomycota</taxon>
        <taxon>Pucciniomycotina</taxon>
        <taxon>Microbotryomycetes</taxon>
        <taxon>Sporidiobolales</taxon>
        <taxon>Sporidiobolaceae</taxon>
        <taxon>Rhodotorula</taxon>
    </lineage>
</organism>
<feature type="compositionally biased region" description="Polar residues" evidence="7">
    <location>
        <begin position="1"/>
        <end position="11"/>
    </location>
</feature>
<gene>
    <name evidence="9" type="ORF">C6P46_003351</name>
</gene>
<accession>A0A9P7B6F8</accession>
<evidence type="ECO:0008006" key="11">
    <source>
        <dbReference type="Google" id="ProtNLM"/>
    </source>
</evidence>
<dbReference type="AlphaFoldDB" id="A0A9P7B6F8"/>
<feature type="transmembrane region" description="Helical" evidence="8">
    <location>
        <begin position="990"/>
        <end position="1014"/>
    </location>
</feature>
<feature type="transmembrane region" description="Helical" evidence="8">
    <location>
        <begin position="505"/>
        <end position="524"/>
    </location>
</feature>
<feature type="transmembrane region" description="Helical" evidence="8">
    <location>
        <begin position="892"/>
        <end position="918"/>
    </location>
</feature>
<keyword evidence="5 8" id="KW-1133">Transmembrane helix</keyword>
<feature type="region of interest" description="Disordered" evidence="7">
    <location>
        <begin position="288"/>
        <end position="315"/>
    </location>
</feature>
<feature type="compositionally biased region" description="Low complexity" evidence="7">
    <location>
        <begin position="242"/>
        <end position="253"/>
    </location>
</feature>
<feature type="transmembrane region" description="Helical" evidence="8">
    <location>
        <begin position="1034"/>
        <end position="1062"/>
    </location>
</feature>
<evidence type="ECO:0000256" key="4">
    <source>
        <dbReference type="ARBA" id="ARBA00022692"/>
    </source>
</evidence>
<keyword evidence="4 8" id="KW-0812">Transmembrane</keyword>
<feature type="region of interest" description="Disordered" evidence="7">
    <location>
        <begin position="1"/>
        <end position="257"/>
    </location>
</feature>
<evidence type="ECO:0000256" key="2">
    <source>
        <dbReference type="ARBA" id="ARBA00022676"/>
    </source>
</evidence>
<dbReference type="Proteomes" id="UP000777482">
    <property type="component" value="Unassembled WGS sequence"/>
</dbReference>
<dbReference type="Gene3D" id="3.90.550.10">
    <property type="entry name" value="Spore Coat Polysaccharide Biosynthesis Protein SpsA, Chain A"/>
    <property type="match status" value="1"/>
</dbReference>
<evidence type="ECO:0000256" key="6">
    <source>
        <dbReference type="ARBA" id="ARBA00023136"/>
    </source>
</evidence>
<comment type="caution">
    <text evidence="9">The sequence shown here is derived from an EMBL/GenBank/DDBJ whole genome shotgun (WGS) entry which is preliminary data.</text>
</comment>
<dbReference type="GO" id="GO:0016757">
    <property type="term" value="F:glycosyltransferase activity"/>
    <property type="evidence" value="ECO:0007669"/>
    <property type="project" value="UniProtKB-KW"/>
</dbReference>
<dbReference type="GO" id="GO:0016020">
    <property type="term" value="C:membrane"/>
    <property type="evidence" value="ECO:0007669"/>
    <property type="project" value="UniProtKB-SubCell"/>
</dbReference>
<dbReference type="OrthoDB" id="72851at2759"/>
<evidence type="ECO:0000256" key="1">
    <source>
        <dbReference type="ARBA" id="ARBA00004141"/>
    </source>
</evidence>
<reference evidence="9 10" key="1">
    <citation type="submission" date="2020-11" db="EMBL/GenBank/DDBJ databases">
        <title>Kefir isolates.</title>
        <authorList>
            <person name="Marcisauskas S."/>
            <person name="Kim Y."/>
            <person name="Blasche S."/>
        </authorList>
    </citation>
    <scope>NUCLEOTIDE SEQUENCE [LARGE SCALE GENOMIC DNA]</scope>
    <source>
        <strain evidence="9 10">KR</strain>
    </source>
</reference>
<name>A0A9P7B6F8_RHOMI</name>
<feature type="compositionally biased region" description="Pro residues" evidence="7">
    <location>
        <begin position="86"/>
        <end position="95"/>
    </location>
</feature>
<feature type="compositionally biased region" description="Low complexity" evidence="7">
    <location>
        <begin position="675"/>
        <end position="688"/>
    </location>
</feature>
<evidence type="ECO:0000256" key="3">
    <source>
        <dbReference type="ARBA" id="ARBA00022679"/>
    </source>
</evidence>
<feature type="transmembrane region" description="Helical" evidence="8">
    <location>
        <begin position="544"/>
        <end position="571"/>
    </location>
</feature>
<evidence type="ECO:0000256" key="5">
    <source>
        <dbReference type="ARBA" id="ARBA00022989"/>
    </source>
</evidence>
<sequence length="1127" mass="123300">MGTSPAGNSPASFDDSVGPRGTPPLGSPVEEQFPQSPVGAGSGRQAFVMPRMGERDVADESISPTTRVTIMSKSPSPVPSSRGPTISPPSTPPPQHQQQSRFHEHFTPPNNNNKASSKHLTTAAAAPQTPPPVPTPTEEDDIATLNFDRRPSHFDPIAPSFHQRGAGAAPSSHPTQPPRNLVSSSTATGFVPLPPVSPLQQNSPRSTRRQRGGSGGSSSGSTGLSHRKRGSHSRQPSMSLASPTSPSHTYSSSNVNEQQRKILPLEPAAQRALPTRAPLEAFASVEMLQGQRQHQDRTRGVEVFGPGGTYEGRASSQSGFVRREDPLSNLHAARNPAAAAASQFQNYSLGGAGVAQQLPSMDVDAASIASQLRDYDARRDSEVVDDLFPRRYSEYTMPDDELPTLNRSFAFPSKSILAGRPSVASFASTTLDNDEKGSPIRQHPPALRRLFGGTPEDMSGDWRTEHLGNSDKAFGLQRPSVVALPVYPAADGTIGRTFKLRAKKVGSMVAMGTVLAAYAATWVYLSLRIDAMRQVERKRPGVFVGGWCFLALEILVAAMMTVHSLWTVFTYKGRSFEPKMRLRGDVNLPSVDIFIVSSGQTDQTVFDCAVAAASMDYPSHRYRVLVLDPLGSANLERELNKHAKTQACPHLTYHRRDLSSSGTLEKTENEKPKKSSSTAAAETQQAKSNSINFGMREAASLGMKGPSEFIAVFDADVIPERNFLRAVLPHILGENKVGLVKTRHGFINLPHHLNQPTATLLTAAEKPADTRSGFLLRRAALTEIGGFPATSWVHDGECEALLQGRGYKVRQVEEVLQWGMAKPTYTAQLNAMMVNRLGPLRTAHRLGWFVRGEKTRLMPFAARLKAIGRALLPIFSLCMILLAYVYPLMFTFGGILVLTPSLSNLNHLLQATLVMIALHKLHEFLWTWSTGLPSPRRALQAWIFAAPYQGVALLRLALPARLGGYKQRTSDLDINKVVARPQRPTVWARLGWFVLDPLVSTMFAFLAAFGVAIWRIVRDHERGTIDSHQTALTVLLTIAWPTLLWSEFLFACSVPFVCLLFPSRLLTEPRESFLIRDHYTHVARPKHHFKTAPPFKVHHAPEFITSALVLSWAIVCVCVAKLTDVLA</sequence>
<dbReference type="PANTHER" id="PTHR43867:SF7">
    <property type="entry name" value="CELLULOSE SYNTHASE (EUROFUNG)"/>
    <property type="match status" value="1"/>
</dbReference>
<protein>
    <recommendedName>
        <fullName evidence="11">Glycosyltransferase family 2 protein</fullName>
    </recommendedName>
</protein>
<keyword evidence="2" id="KW-0328">Glycosyltransferase</keyword>
<keyword evidence="10" id="KW-1185">Reference proteome</keyword>
<dbReference type="InterPro" id="IPR050321">
    <property type="entry name" value="Glycosyltr_2/OpgH_subfam"/>
</dbReference>
<comment type="subcellular location">
    <subcellularLocation>
        <location evidence="1">Membrane</location>
        <topology evidence="1">Multi-pass membrane protein</topology>
    </subcellularLocation>
</comment>
<feature type="compositionally biased region" description="Polar residues" evidence="7">
    <location>
        <begin position="62"/>
        <end position="75"/>
    </location>
</feature>
<evidence type="ECO:0000256" key="7">
    <source>
        <dbReference type="SAM" id="MobiDB-lite"/>
    </source>
</evidence>